<comment type="caution">
    <text evidence="2">The sequence shown here is derived from an EMBL/GenBank/DDBJ whole genome shotgun (WGS) entry which is preliminary data.</text>
</comment>
<gene>
    <name evidence="2" type="ORF">E0F88_21545</name>
</gene>
<evidence type="ECO:0000313" key="2">
    <source>
        <dbReference type="EMBL" id="TDE12923.1"/>
    </source>
</evidence>
<name>A0A4R5DQ55_9BACT</name>
<dbReference type="EMBL" id="SMFL01000008">
    <property type="protein sequence ID" value="TDE12923.1"/>
    <property type="molecule type" value="Genomic_DNA"/>
</dbReference>
<reference evidence="2 3" key="1">
    <citation type="submission" date="2019-03" db="EMBL/GenBank/DDBJ databases">
        <title>Dyadobacter AR-3-6 sp. nov., isolated from arctic soil.</title>
        <authorList>
            <person name="Chaudhary D.K."/>
        </authorList>
    </citation>
    <scope>NUCLEOTIDE SEQUENCE [LARGE SCALE GENOMIC DNA]</scope>
    <source>
        <strain evidence="2 3">AR-3-6</strain>
    </source>
</reference>
<keyword evidence="3" id="KW-1185">Reference proteome</keyword>
<protein>
    <recommendedName>
        <fullName evidence="4">Outer membrane protein beta-barrel domain-containing protein</fullName>
    </recommendedName>
</protein>
<feature type="chain" id="PRO_5020525587" description="Outer membrane protein beta-barrel domain-containing protein" evidence="1">
    <location>
        <begin position="20"/>
        <end position="253"/>
    </location>
</feature>
<dbReference type="RefSeq" id="WP_131960343.1">
    <property type="nucleotide sequence ID" value="NZ_SMFL01000008.1"/>
</dbReference>
<dbReference type="AlphaFoldDB" id="A0A4R5DQ55"/>
<evidence type="ECO:0000313" key="3">
    <source>
        <dbReference type="Proteomes" id="UP000294850"/>
    </source>
</evidence>
<sequence length="253" mass="28347">MRNGFLFLLAVLTSSISFAQRMSIGQIGGYEFSVGKKGGSGKVYNFNQNMVFGQPVAFGVQLNNKFGIQADIQIGICLVYRKVENLELPSPAINDPFVFKSDNYVSNGYETVKLRLGMFYNIEQNKWSFKPKLLAGVFILEADRIQLTLKEKNTNNYFSDVYRPGSESLNLFLVSGGLNVGRALSSRFSLTAEAMFSHARKDFPVSRTLTNLYTNQESGQTFSEKIRLNSIALGLGFLIKIGRIKVEEDLLRE</sequence>
<proteinExistence type="predicted"/>
<evidence type="ECO:0000256" key="1">
    <source>
        <dbReference type="SAM" id="SignalP"/>
    </source>
</evidence>
<organism evidence="2 3">
    <name type="scientific">Dyadobacter psychrotolerans</name>
    <dbReference type="NCBI Taxonomy" id="2541721"/>
    <lineage>
        <taxon>Bacteria</taxon>
        <taxon>Pseudomonadati</taxon>
        <taxon>Bacteroidota</taxon>
        <taxon>Cytophagia</taxon>
        <taxon>Cytophagales</taxon>
        <taxon>Spirosomataceae</taxon>
        <taxon>Dyadobacter</taxon>
    </lineage>
</organism>
<evidence type="ECO:0008006" key="4">
    <source>
        <dbReference type="Google" id="ProtNLM"/>
    </source>
</evidence>
<accession>A0A4R5DQ55</accession>
<keyword evidence="1" id="KW-0732">Signal</keyword>
<feature type="signal peptide" evidence="1">
    <location>
        <begin position="1"/>
        <end position="19"/>
    </location>
</feature>
<dbReference type="Proteomes" id="UP000294850">
    <property type="component" value="Unassembled WGS sequence"/>
</dbReference>